<dbReference type="InterPro" id="IPR053206">
    <property type="entry name" value="Dimeric_xanthone_biosynth"/>
</dbReference>
<dbReference type="PANTHER" id="PTHR38048:SF1">
    <property type="entry name" value="HEMERYTHRIN-LIKE DOMAIN-CONTAINING PROTEIN"/>
    <property type="match status" value="1"/>
</dbReference>
<keyword evidence="3" id="KW-1185">Reference proteome</keyword>
<dbReference type="EMBL" id="KV878336">
    <property type="protein sequence ID" value="OJJ51786.1"/>
    <property type="molecule type" value="Genomic_DNA"/>
</dbReference>
<organism evidence="2 3">
    <name type="scientific">Penicilliopsis zonata CBS 506.65</name>
    <dbReference type="NCBI Taxonomy" id="1073090"/>
    <lineage>
        <taxon>Eukaryota</taxon>
        <taxon>Fungi</taxon>
        <taxon>Dikarya</taxon>
        <taxon>Ascomycota</taxon>
        <taxon>Pezizomycotina</taxon>
        <taxon>Eurotiomycetes</taxon>
        <taxon>Eurotiomycetidae</taxon>
        <taxon>Eurotiales</taxon>
        <taxon>Aspergillaceae</taxon>
        <taxon>Penicilliopsis</taxon>
    </lineage>
</organism>
<dbReference type="RefSeq" id="XP_022586296.1">
    <property type="nucleotide sequence ID" value="XM_022721869.1"/>
</dbReference>
<evidence type="ECO:0000313" key="3">
    <source>
        <dbReference type="Proteomes" id="UP000184188"/>
    </source>
</evidence>
<name>A0A1L9SXB1_9EURO</name>
<dbReference type="AlphaFoldDB" id="A0A1L9SXB1"/>
<evidence type="ECO:0000259" key="1">
    <source>
        <dbReference type="Pfam" id="PF01814"/>
    </source>
</evidence>
<dbReference type="VEuPathDB" id="FungiDB:ASPZODRAFT_127921"/>
<dbReference type="Gene3D" id="1.20.120.520">
    <property type="entry name" value="nmb1532 protein domain like"/>
    <property type="match status" value="1"/>
</dbReference>
<feature type="domain" description="Hemerythrin-like" evidence="1">
    <location>
        <begin position="4"/>
        <end position="110"/>
    </location>
</feature>
<gene>
    <name evidence="2" type="ORF">ASPZODRAFT_127921</name>
</gene>
<dbReference type="InterPro" id="IPR012312">
    <property type="entry name" value="Hemerythrin-like"/>
</dbReference>
<dbReference type="Pfam" id="PF01814">
    <property type="entry name" value="Hemerythrin"/>
    <property type="match status" value="1"/>
</dbReference>
<reference evidence="3" key="1">
    <citation type="journal article" date="2017" name="Genome Biol.">
        <title>Comparative genomics reveals high biological diversity and specific adaptations in the industrially and medically important fungal genus Aspergillus.</title>
        <authorList>
            <person name="de Vries R.P."/>
            <person name="Riley R."/>
            <person name="Wiebenga A."/>
            <person name="Aguilar-Osorio G."/>
            <person name="Amillis S."/>
            <person name="Uchima C.A."/>
            <person name="Anderluh G."/>
            <person name="Asadollahi M."/>
            <person name="Askin M."/>
            <person name="Barry K."/>
            <person name="Battaglia E."/>
            <person name="Bayram O."/>
            <person name="Benocci T."/>
            <person name="Braus-Stromeyer S.A."/>
            <person name="Caldana C."/>
            <person name="Canovas D."/>
            <person name="Cerqueira G.C."/>
            <person name="Chen F."/>
            <person name="Chen W."/>
            <person name="Choi C."/>
            <person name="Clum A."/>
            <person name="Dos Santos R.A."/>
            <person name="Damasio A.R."/>
            <person name="Diallinas G."/>
            <person name="Emri T."/>
            <person name="Fekete E."/>
            <person name="Flipphi M."/>
            <person name="Freyberg S."/>
            <person name="Gallo A."/>
            <person name="Gournas C."/>
            <person name="Habgood R."/>
            <person name="Hainaut M."/>
            <person name="Harispe M.L."/>
            <person name="Henrissat B."/>
            <person name="Hilden K.S."/>
            <person name="Hope R."/>
            <person name="Hossain A."/>
            <person name="Karabika E."/>
            <person name="Karaffa L."/>
            <person name="Karanyi Z."/>
            <person name="Krasevec N."/>
            <person name="Kuo A."/>
            <person name="Kusch H."/>
            <person name="LaButti K."/>
            <person name="Lagendijk E.L."/>
            <person name="Lapidus A."/>
            <person name="Levasseur A."/>
            <person name="Lindquist E."/>
            <person name="Lipzen A."/>
            <person name="Logrieco A.F."/>
            <person name="MacCabe A."/>
            <person name="Maekelae M.R."/>
            <person name="Malavazi I."/>
            <person name="Melin P."/>
            <person name="Meyer V."/>
            <person name="Mielnichuk N."/>
            <person name="Miskei M."/>
            <person name="Molnar A.P."/>
            <person name="Mule G."/>
            <person name="Ngan C.Y."/>
            <person name="Orejas M."/>
            <person name="Orosz E."/>
            <person name="Ouedraogo J.P."/>
            <person name="Overkamp K.M."/>
            <person name="Park H.-S."/>
            <person name="Perrone G."/>
            <person name="Piumi F."/>
            <person name="Punt P.J."/>
            <person name="Ram A.F."/>
            <person name="Ramon A."/>
            <person name="Rauscher S."/>
            <person name="Record E."/>
            <person name="Riano-Pachon D.M."/>
            <person name="Robert V."/>
            <person name="Roehrig J."/>
            <person name="Ruller R."/>
            <person name="Salamov A."/>
            <person name="Salih N.S."/>
            <person name="Samson R.A."/>
            <person name="Sandor E."/>
            <person name="Sanguinetti M."/>
            <person name="Schuetze T."/>
            <person name="Sepcic K."/>
            <person name="Shelest E."/>
            <person name="Sherlock G."/>
            <person name="Sophianopoulou V."/>
            <person name="Squina F.M."/>
            <person name="Sun H."/>
            <person name="Susca A."/>
            <person name="Todd R.B."/>
            <person name="Tsang A."/>
            <person name="Unkles S.E."/>
            <person name="van de Wiele N."/>
            <person name="van Rossen-Uffink D."/>
            <person name="Oliveira J.V."/>
            <person name="Vesth T.C."/>
            <person name="Visser J."/>
            <person name="Yu J.-H."/>
            <person name="Zhou M."/>
            <person name="Andersen M.R."/>
            <person name="Archer D.B."/>
            <person name="Baker S.E."/>
            <person name="Benoit I."/>
            <person name="Brakhage A.A."/>
            <person name="Braus G.H."/>
            <person name="Fischer R."/>
            <person name="Frisvad J.C."/>
            <person name="Goldman G.H."/>
            <person name="Houbraken J."/>
            <person name="Oakley B."/>
            <person name="Pocsi I."/>
            <person name="Scazzocchio C."/>
            <person name="Seiboth B."/>
            <person name="vanKuyk P.A."/>
            <person name="Wortman J."/>
            <person name="Dyer P.S."/>
            <person name="Grigoriev I.V."/>
        </authorList>
    </citation>
    <scope>NUCLEOTIDE SEQUENCE [LARGE SCALE GENOMIC DNA]</scope>
    <source>
        <strain evidence="3">CBS 506.65</strain>
    </source>
</reference>
<dbReference type="GeneID" id="34608334"/>
<accession>A0A1L9SXB1</accession>
<sequence length="133" mass="15516">MLNACDTKGKKSGTLSARQLIMTGLGFCSQLHLHHSIEEEHIFPVLARRMPEFRAKVTLLEQHREIHAGMDKLQAYLEECRCGEADLQRDEVQRLMDGFGKVLWTHLDDEVHALRAENMRKYWTVEEVRKIPF</sequence>
<dbReference type="PANTHER" id="PTHR38048">
    <property type="entry name" value="EXPRESSED PROTEIN"/>
    <property type="match status" value="1"/>
</dbReference>
<dbReference type="CDD" id="cd12108">
    <property type="entry name" value="Hr-like"/>
    <property type="match status" value="1"/>
</dbReference>
<proteinExistence type="predicted"/>
<dbReference type="OrthoDB" id="10044044at2759"/>
<dbReference type="Proteomes" id="UP000184188">
    <property type="component" value="Unassembled WGS sequence"/>
</dbReference>
<dbReference type="STRING" id="1073090.A0A1L9SXB1"/>
<evidence type="ECO:0000313" key="2">
    <source>
        <dbReference type="EMBL" id="OJJ51786.1"/>
    </source>
</evidence>
<protein>
    <recommendedName>
        <fullName evidence="1">Hemerythrin-like domain-containing protein</fullName>
    </recommendedName>
</protein>